<sequence>MTLLSGLCAAVAVLLALPPAGRPMQRLGAEPPSASSGSHSIRGPRRLLLGIPLLALLGAIFLAVGARPTVVAATVLIMVGTVSRLMHLHLASRQALEARAQVAHACAVLAGQVRVGRVPSEALRVAAEDCAVLAEADRVHRMGGYVATLWRDRSARAGHRGLLDLARAWQLSQQTGAPLASALDEVAEALTVEQGVRAVVASELAAPRATGKVMAVLPFCGLALGFLIGGDPVDFLLSGPYGWACLLGGVTLAGVGVLWIDRLARSAGDLE</sequence>
<name>A0A6J4NZS0_9ACTN</name>
<dbReference type="PANTHER" id="PTHR35007:SF4">
    <property type="entry name" value="CONSERVED TRANSMEMBRANE PROTEIN-RELATED"/>
    <property type="match status" value="1"/>
</dbReference>
<keyword evidence="1" id="KW-0472">Membrane</keyword>
<feature type="transmembrane region" description="Helical" evidence="1">
    <location>
        <begin position="213"/>
        <end position="229"/>
    </location>
</feature>
<protein>
    <recommendedName>
        <fullName evidence="3">Flp pilus assembly protein TadB</fullName>
    </recommendedName>
</protein>
<reference evidence="2" key="1">
    <citation type="submission" date="2020-02" db="EMBL/GenBank/DDBJ databases">
        <authorList>
            <person name="Meier V. D."/>
        </authorList>
    </citation>
    <scope>NUCLEOTIDE SEQUENCE</scope>
    <source>
        <strain evidence="2">AVDCRST_MAG75</strain>
    </source>
</reference>
<feature type="transmembrane region" description="Helical" evidence="1">
    <location>
        <begin position="241"/>
        <end position="260"/>
    </location>
</feature>
<accession>A0A6J4NZS0</accession>
<keyword evidence="1" id="KW-1133">Transmembrane helix</keyword>
<organism evidence="2">
    <name type="scientific">uncultured Propionibacteriaceae bacterium</name>
    <dbReference type="NCBI Taxonomy" id="257457"/>
    <lineage>
        <taxon>Bacteria</taxon>
        <taxon>Bacillati</taxon>
        <taxon>Actinomycetota</taxon>
        <taxon>Actinomycetes</taxon>
        <taxon>Propionibacteriales</taxon>
        <taxon>Propionibacteriaceae</taxon>
        <taxon>environmental samples</taxon>
    </lineage>
</organism>
<dbReference type="AlphaFoldDB" id="A0A6J4NZS0"/>
<proteinExistence type="predicted"/>
<dbReference type="PANTHER" id="PTHR35007">
    <property type="entry name" value="INTEGRAL MEMBRANE PROTEIN-RELATED"/>
    <property type="match status" value="1"/>
</dbReference>
<evidence type="ECO:0008006" key="3">
    <source>
        <dbReference type="Google" id="ProtNLM"/>
    </source>
</evidence>
<feature type="transmembrane region" description="Helical" evidence="1">
    <location>
        <begin position="53"/>
        <end position="79"/>
    </location>
</feature>
<evidence type="ECO:0000256" key="1">
    <source>
        <dbReference type="SAM" id="Phobius"/>
    </source>
</evidence>
<keyword evidence="1" id="KW-0812">Transmembrane</keyword>
<evidence type="ECO:0000313" key="2">
    <source>
        <dbReference type="EMBL" id="CAA9398528.1"/>
    </source>
</evidence>
<gene>
    <name evidence="2" type="ORF">AVDCRST_MAG75-1969</name>
</gene>
<dbReference type="EMBL" id="CADCUO010000126">
    <property type="protein sequence ID" value="CAA9398528.1"/>
    <property type="molecule type" value="Genomic_DNA"/>
</dbReference>